<gene>
    <name evidence="1" type="ORF">ENU28_00470</name>
</gene>
<comment type="caution">
    <text evidence="1">The sequence shown here is derived from an EMBL/GenBank/DDBJ whole genome shotgun (WGS) entry which is preliminary data.</text>
</comment>
<name>A0A7V4FEX9_UNCW3</name>
<dbReference type="EMBL" id="DTBX01000016">
    <property type="protein sequence ID" value="HGQ54920.1"/>
    <property type="molecule type" value="Genomic_DNA"/>
</dbReference>
<sequence length="132" mass="15793">MKRKKGLIFQNWIKKFLEEKGYLVHNQKAGGRLVRNKSRSFYVNTNQDIFGLFDLIAIKKNKKIRWIQATCDSSLKRRIEKIKKIPLSRKHNSLEIWQKKKWGIRVISINRKPKEVMRIIKGKVYYVSSFSI</sequence>
<accession>A0A7V4FEX9</accession>
<organism evidence="1">
    <name type="scientific">candidate division WOR-3 bacterium</name>
    <dbReference type="NCBI Taxonomy" id="2052148"/>
    <lineage>
        <taxon>Bacteria</taxon>
        <taxon>Bacteria division WOR-3</taxon>
    </lineage>
</organism>
<reference evidence="1" key="1">
    <citation type="journal article" date="2020" name="mSystems">
        <title>Genome- and Community-Level Interaction Insights into Carbon Utilization and Element Cycling Functions of Hydrothermarchaeota in Hydrothermal Sediment.</title>
        <authorList>
            <person name="Zhou Z."/>
            <person name="Liu Y."/>
            <person name="Xu W."/>
            <person name="Pan J."/>
            <person name="Luo Z.H."/>
            <person name="Li M."/>
        </authorList>
    </citation>
    <scope>NUCLEOTIDE SEQUENCE [LARGE SCALE GENOMIC DNA]</scope>
    <source>
        <strain evidence="1">SpSt-655</strain>
    </source>
</reference>
<evidence type="ECO:0000313" key="1">
    <source>
        <dbReference type="EMBL" id="HGQ54920.1"/>
    </source>
</evidence>
<proteinExistence type="predicted"/>
<protein>
    <submittedName>
        <fullName evidence="1">Uncharacterized protein</fullName>
    </submittedName>
</protein>
<dbReference type="AlphaFoldDB" id="A0A7V4FEX9"/>